<keyword evidence="19" id="KW-1185">Reference proteome</keyword>
<evidence type="ECO:0000313" key="19">
    <source>
        <dbReference type="Proteomes" id="UP000299102"/>
    </source>
</evidence>
<feature type="region of interest" description="Disordered" evidence="14">
    <location>
        <begin position="1159"/>
        <end position="1192"/>
    </location>
</feature>
<dbReference type="PROSITE" id="PS50853">
    <property type="entry name" value="FN3"/>
    <property type="match status" value="3"/>
</dbReference>
<dbReference type="FunFam" id="2.60.40.10:FF:001167">
    <property type="entry name" value="Roundabout 2, isoform B"/>
    <property type="match status" value="1"/>
</dbReference>
<dbReference type="InterPro" id="IPR003598">
    <property type="entry name" value="Ig_sub2"/>
</dbReference>
<keyword evidence="11" id="KW-0393">Immunoglobulin domain</keyword>
<dbReference type="FunFam" id="2.60.40.10:FF:000026">
    <property type="entry name" value="roundabout homolog 2 isoform X1"/>
    <property type="match status" value="1"/>
</dbReference>
<feature type="domain" description="Ig-like" evidence="16">
    <location>
        <begin position="351"/>
        <end position="448"/>
    </location>
</feature>
<reference evidence="18 19" key="1">
    <citation type="journal article" date="2019" name="Commun. Biol.">
        <title>The bagworm genome reveals a unique fibroin gene that provides high tensile strength.</title>
        <authorList>
            <person name="Kono N."/>
            <person name="Nakamura H."/>
            <person name="Ohtoshi R."/>
            <person name="Tomita M."/>
            <person name="Numata K."/>
            <person name="Arakawa K."/>
        </authorList>
    </citation>
    <scope>NUCLEOTIDE SEQUENCE [LARGE SCALE GENOMIC DNA]</scope>
</reference>
<dbReference type="InterPro" id="IPR036179">
    <property type="entry name" value="Ig-like_dom_sf"/>
</dbReference>
<sequence>MNSVRRREIAVSAPAERWPFISRGRSHANTKRFVSRVPTCDRYARTAGYPQSCLVDGGLSDDYSSSGEAPYIIEQPLDVTVARHQPATLNCRAGGSPAPTIRWYKAGVPVTTDTHRSLLPAGGLFFLRATHGRAHSDAGVYWCEATNTYGTARSRNATLHVAVLREEFRLEPVSTQTAQGETVILECSPPRGSPEPSVYWKKNGQIIHFDGDTRMHIVDGGSLVIQDARQTDAGRYQCIARNAAGTRESAVATLRVHIKPYLITGPEDVVAQTGGSVTLQCRVGGDPLPDVLWRRTAGGGNMPLGRVKVLDDRSLKLDSVSIADEGEYTCEADNSVGAVTASGYLTVYDPPEVVLKSTNVNVESGNSASFTCTASGRPQPTLFWSLEGNRSIILPGGSKGKYHASFVVDGVTVLKIEDTSKNDTGSTIVCAAVNFAGSSFMRGKLSVTSDDDRPPPIITNGPSNQTLPVKSMAIFPCSAVGTPSPIIAWYFEGEALTQNYRRNISADGTLMLRDLDKSDSGTYTCVASSRHGKYVWSGVLLVDIPVNPNIHFFRAADISALPGPPTKPIVFNQTDNTITITWNQNNKIGSSSLIGYQIEVFSRETLSGKNTARNSRGWVTLAKRIHQTFYIAKALIPGITYMFIIRAENSHGVSAPSPVSDPVVVGEDTNILWDNSANSNNSDFKSNIMTDNIVELIEATPIDATTIKLMWEILNFYYLEGLFIYFQPLDNSRENYQMKTILHSNDVSGYEITALKKYTKYEFFLIPFYKKFEGKPSNSRVARTLDDVPDGPPTNIEMFIMNSTTVHLKWSSPEAHLQNGVITGYNVLVNWLDIPANKSMVAINTTVQSGTSLIMTNLTSGVSYSVQIAAETVVGLGPFSQKVYLNIDSRTVGWDPMSRYPINGDVSIVAGDFVMETWFYFLIGAIALFKIIAISAIIYIRKNNIFAKKSALPNIYDSNGTSLVAQMNIKSAVSLSHPLSSCYNKNSVTKTESLLWMENQPGLCMSADQANQNKEKTNSDYDKVAQPLPEYAEVTSSRVAGNEWNTNKTSTSPAAYASVTLVANTRQCVSSLGWFPPVNKNIDTFENRYGQDEELYPASNGGYYNRNVYSEKYFKGHPNVIKFYDLPGIEKGQKAQLRYNQSLDAERRSVDKNKMEVTQSLIGHNYSGGSRKNSESEPTYRAFGEDESDEENYAEGGAYDELQAMQSQRQRAQHQYERPNFDVDASRTLARLTSFRNAQGASDVSGAGNQPPPQHTRTDPITR</sequence>
<feature type="region of interest" description="Disordered" evidence="14">
    <location>
        <begin position="1206"/>
        <end position="1225"/>
    </location>
</feature>
<dbReference type="FunFam" id="2.60.40.10:FF:000189">
    <property type="entry name" value="Neogenin isoform 3"/>
    <property type="match status" value="1"/>
</dbReference>
<keyword evidence="7 15" id="KW-1133">Transmembrane helix</keyword>
<feature type="domain" description="Ig-like" evidence="16">
    <location>
        <begin position="166"/>
        <end position="252"/>
    </location>
</feature>
<dbReference type="InterPro" id="IPR013783">
    <property type="entry name" value="Ig-like_fold"/>
</dbReference>
<keyword evidence="3" id="KW-0964">Secreted</keyword>
<keyword evidence="4 15" id="KW-0812">Transmembrane</keyword>
<dbReference type="PANTHER" id="PTHR10075">
    <property type="entry name" value="BASIGIN RELATED"/>
    <property type="match status" value="1"/>
</dbReference>
<evidence type="ECO:0000256" key="9">
    <source>
        <dbReference type="ARBA" id="ARBA00023157"/>
    </source>
</evidence>
<evidence type="ECO:0000259" key="17">
    <source>
        <dbReference type="PROSITE" id="PS50853"/>
    </source>
</evidence>
<accession>A0A4C1W8T0</accession>
<dbReference type="AlphaFoldDB" id="A0A4C1W8T0"/>
<feature type="domain" description="Ig-like" evidence="16">
    <location>
        <begin position="456"/>
        <end position="529"/>
    </location>
</feature>
<dbReference type="Pfam" id="PF07679">
    <property type="entry name" value="I-set"/>
    <property type="match status" value="1"/>
</dbReference>
<dbReference type="GO" id="GO:0005576">
    <property type="term" value="C:extracellular region"/>
    <property type="evidence" value="ECO:0007669"/>
    <property type="project" value="UniProtKB-SubCell"/>
</dbReference>
<dbReference type="InterPro" id="IPR013098">
    <property type="entry name" value="Ig_I-set"/>
</dbReference>
<dbReference type="InterPro" id="IPR036116">
    <property type="entry name" value="FN3_sf"/>
</dbReference>
<dbReference type="Pfam" id="PF00041">
    <property type="entry name" value="fn3"/>
    <property type="match status" value="2"/>
</dbReference>
<evidence type="ECO:0000256" key="15">
    <source>
        <dbReference type="SAM" id="Phobius"/>
    </source>
</evidence>
<dbReference type="FunFam" id="2.60.40.10:FF:000032">
    <property type="entry name" value="palladin isoform X1"/>
    <property type="match status" value="2"/>
</dbReference>
<evidence type="ECO:0000313" key="18">
    <source>
        <dbReference type="EMBL" id="GBP47471.1"/>
    </source>
</evidence>
<dbReference type="InterPro" id="IPR007110">
    <property type="entry name" value="Ig-like_dom"/>
</dbReference>
<keyword evidence="5" id="KW-0732">Signal</keyword>
<evidence type="ECO:0000259" key="16">
    <source>
        <dbReference type="PROSITE" id="PS50835"/>
    </source>
</evidence>
<dbReference type="GO" id="GO:0098632">
    <property type="term" value="F:cell-cell adhesion mediator activity"/>
    <property type="evidence" value="ECO:0007669"/>
    <property type="project" value="TreeGrafter"/>
</dbReference>
<feature type="domain" description="Fibronectin type-III" evidence="17">
    <location>
        <begin position="564"/>
        <end position="668"/>
    </location>
</feature>
<proteinExistence type="inferred from homology"/>
<feature type="region of interest" description="Disordered" evidence="14">
    <location>
        <begin position="1233"/>
        <end position="1263"/>
    </location>
</feature>
<feature type="compositionally biased region" description="Basic and acidic residues" evidence="14">
    <location>
        <begin position="1214"/>
        <end position="1225"/>
    </location>
</feature>
<organism evidence="18 19">
    <name type="scientific">Eumeta variegata</name>
    <name type="common">Bagworm moth</name>
    <name type="synonym">Eumeta japonica</name>
    <dbReference type="NCBI Taxonomy" id="151549"/>
    <lineage>
        <taxon>Eukaryota</taxon>
        <taxon>Metazoa</taxon>
        <taxon>Ecdysozoa</taxon>
        <taxon>Arthropoda</taxon>
        <taxon>Hexapoda</taxon>
        <taxon>Insecta</taxon>
        <taxon>Pterygota</taxon>
        <taxon>Neoptera</taxon>
        <taxon>Endopterygota</taxon>
        <taxon>Lepidoptera</taxon>
        <taxon>Glossata</taxon>
        <taxon>Ditrysia</taxon>
        <taxon>Tineoidea</taxon>
        <taxon>Psychidae</taxon>
        <taxon>Oiketicinae</taxon>
        <taxon>Eumeta</taxon>
    </lineage>
</organism>
<keyword evidence="10" id="KW-0325">Glycoprotein</keyword>
<feature type="domain" description="Fibronectin type-III" evidence="17">
    <location>
        <begin position="792"/>
        <end position="890"/>
    </location>
</feature>
<comment type="caution">
    <text evidence="18">The sequence shown here is derived from an EMBL/GenBank/DDBJ whole genome shotgun (WGS) entry which is preliminary data.</text>
</comment>
<dbReference type="Gene3D" id="2.60.40.10">
    <property type="entry name" value="Immunoglobulins"/>
    <property type="match status" value="8"/>
</dbReference>
<keyword evidence="6" id="KW-0677">Repeat</keyword>
<dbReference type="SUPFAM" id="SSF48726">
    <property type="entry name" value="Immunoglobulin"/>
    <property type="match status" value="5"/>
</dbReference>
<feature type="compositionally biased region" description="Polar residues" evidence="14">
    <location>
        <begin position="1159"/>
        <end position="1171"/>
    </location>
</feature>
<evidence type="ECO:0000256" key="6">
    <source>
        <dbReference type="ARBA" id="ARBA00022737"/>
    </source>
</evidence>
<evidence type="ECO:0000256" key="12">
    <source>
        <dbReference type="ARBA" id="ARBA00061228"/>
    </source>
</evidence>
<dbReference type="SMART" id="SM00408">
    <property type="entry name" value="IGc2"/>
    <property type="match status" value="5"/>
</dbReference>
<dbReference type="SMART" id="SM00060">
    <property type="entry name" value="FN3"/>
    <property type="match status" value="3"/>
</dbReference>
<dbReference type="GO" id="GO:0070593">
    <property type="term" value="P:dendrite self-avoidance"/>
    <property type="evidence" value="ECO:0007669"/>
    <property type="project" value="TreeGrafter"/>
</dbReference>
<evidence type="ECO:0000256" key="8">
    <source>
        <dbReference type="ARBA" id="ARBA00023136"/>
    </source>
</evidence>
<gene>
    <name evidence="18" type="primary">ROBO2</name>
    <name evidence="18" type="ORF">EVAR_86390_1</name>
</gene>
<dbReference type="GO" id="GO:0005886">
    <property type="term" value="C:plasma membrane"/>
    <property type="evidence" value="ECO:0007669"/>
    <property type="project" value="TreeGrafter"/>
</dbReference>
<evidence type="ECO:0000256" key="7">
    <source>
        <dbReference type="ARBA" id="ARBA00022989"/>
    </source>
</evidence>
<dbReference type="GO" id="GO:0007156">
    <property type="term" value="P:homophilic cell adhesion via plasma membrane adhesion molecules"/>
    <property type="evidence" value="ECO:0007669"/>
    <property type="project" value="TreeGrafter"/>
</dbReference>
<evidence type="ECO:0000256" key="14">
    <source>
        <dbReference type="SAM" id="MobiDB-lite"/>
    </source>
</evidence>
<name>A0A4C1W8T0_EUMVA</name>
<dbReference type="PROSITE" id="PS50835">
    <property type="entry name" value="IG_LIKE"/>
    <property type="match status" value="5"/>
</dbReference>
<evidence type="ECO:0000256" key="11">
    <source>
        <dbReference type="ARBA" id="ARBA00023319"/>
    </source>
</evidence>
<dbReference type="PANTHER" id="PTHR10075:SF100">
    <property type="entry name" value="FASCICLIN-2"/>
    <property type="match status" value="1"/>
</dbReference>
<comment type="subcellular location">
    <subcellularLocation>
        <location evidence="1">Membrane</location>
        <topology evidence="1">Single-pass membrane protein</topology>
    </subcellularLocation>
    <subcellularLocation>
        <location evidence="2">Secreted</location>
    </subcellularLocation>
</comment>
<evidence type="ECO:0000256" key="3">
    <source>
        <dbReference type="ARBA" id="ARBA00022525"/>
    </source>
</evidence>
<evidence type="ECO:0000256" key="1">
    <source>
        <dbReference type="ARBA" id="ARBA00004167"/>
    </source>
</evidence>
<feature type="domain" description="Fibronectin type-III" evidence="17">
    <location>
        <begin position="693"/>
        <end position="787"/>
    </location>
</feature>
<feature type="domain" description="Ig-like" evidence="16">
    <location>
        <begin position="260"/>
        <end position="346"/>
    </location>
</feature>
<feature type="transmembrane region" description="Helical" evidence="15">
    <location>
        <begin position="918"/>
        <end position="940"/>
    </location>
</feature>
<evidence type="ECO:0000256" key="4">
    <source>
        <dbReference type="ARBA" id="ARBA00022692"/>
    </source>
</evidence>
<keyword evidence="8 15" id="KW-0472">Membrane</keyword>
<dbReference type="SMART" id="SM00409">
    <property type="entry name" value="IG"/>
    <property type="match status" value="5"/>
</dbReference>
<feature type="domain" description="Ig-like" evidence="16">
    <location>
        <begin position="70"/>
        <end position="160"/>
    </location>
</feature>
<dbReference type="GO" id="GO:0007411">
    <property type="term" value="P:axon guidance"/>
    <property type="evidence" value="ECO:0007669"/>
    <property type="project" value="TreeGrafter"/>
</dbReference>
<dbReference type="STRING" id="151549.A0A4C1W8T0"/>
<comment type="similarity">
    <text evidence="12">Belongs to the hemolin family.</text>
</comment>
<protein>
    <recommendedName>
        <fullName evidence="13">Hemolin</fullName>
    </recommendedName>
</protein>
<evidence type="ECO:0000256" key="13">
    <source>
        <dbReference type="ARBA" id="ARBA00068688"/>
    </source>
</evidence>
<dbReference type="Proteomes" id="UP000299102">
    <property type="component" value="Unassembled WGS sequence"/>
</dbReference>
<dbReference type="EMBL" id="BGZK01000502">
    <property type="protein sequence ID" value="GBP47471.1"/>
    <property type="molecule type" value="Genomic_DNA"/>
</dbReference>
<dbReference type="InterPro" id="IPR003961">
    <property type="entry name" value="FN3_dom"/>
</dbReference>
<dbReference type="GO" id="GO:0030424">
    <property type="term" value="C:axon"/>
    <property type="evidence" value="ECO:0007669"/>
    <property type="project" value="TreeGrafter"/>
</dbReference>
<dbReference type="InterPro" id="IPR003599">
    <property type="entry name" value="Ig_sub"/>
</dbReference>
<evidence type="ECO:0000256" key="10">
    <source>
        <dbReference type="ARBA" id="ARBA00023180"/>
    </source>
</evidence>
<dbReference type="FunFam" id="2.60.40.10:FF:000008">
    <property type="entry name" value="roundabout homolog 2 isoform X2"/>
    <property type="match status" value="1"/>
</dbReference>
<evidence type="ECO:0000256" key="2">
    <source>
        <dbReference type="ARBA" id="ARBA00004613"/>
    </source>
</evidence>
<dbReference type="SUPFAM" id="SSF49265">
    <property type="entry name" value="Fibronectin type III"/>
    <property type="match status" value="2"/>
</dbReference>
<keyword evidence="9" id="KW-1015">Disulfide bond</keyword>
<dbReference type="Pfam" id="PF13927">
    <property type="entry name" value="Ig_3"/>
    <property type="match status" value="4"/>
</dbReference>
<dbReference type="CDD" id="cd00063">
    <property type="entry name" value="FN3"/>
    <property type="match status" value="3"/>
</dbReference>
<evidence type="ECO:0000256" key="5">
    <source>
        <dbReference type="ARBA" id="ARBA00022729"/>
    </source>
</evidence>
<dbReference type="OrthoDB" id="428111at2759"/>